<evidence type="ECO:0000256" key="1">
    <source>
        <dbReference type="SAM" id="Phobius"/>
    </source>
</evidence>
<dbReference type="InterPro" id="IPR025698">
    <property type="entry name" value="2TM_dom"/>
</dbReference>
<keyword evidence="1" id="KW-0472">Membrane</keyword>
<dbReference type="Proteomes" id="UP000762703">
    <property type="component" value="Unassembled WGS sequence"/>
</dbReference>
<dbReference type="Pfam" id="PF13239">
    <property type="entry name" value="2TM"/>
    <property type="match status" value="1"/>
</dbReference>
<feature type="transmembrane region" description="Helical" evidence="1">
    <location>
        <begin position="44"/>
        <end position="67"/>
    </location>
</feature>
<dbReference type="EMBL" id="SUTE01000010">
    <property type="protein sequence ID" value="MBE6504405.1"/>
    <property type="molecule type" value="Genomic_DNA"/>
</dbReference>
<keyword evidence="1" id="KW-1133">Transmembrane helix</keyword>
<evidence type="ECO:0000259" key="2">
    <source>
        <dbReference type="Pfam" id="PF13239"/>
    </source>
</evidence>
<name>A0A8T3VDB2_9EURY</name>
<gene>
    <name evidence="3" type="ORF">E7Z73_01485</name>
</gene>
<dbReference type="AlphaFoldDB" id="A0A8T3VDB2"/>
<reference evidence="3" key="1">
    <citation type="submission" date="2019-04" db="EMBL/GenBank/DDBJ databases">
        <title>Evolution of Biomass-Degrading Anaerobic Consortia Revealed by Metagenomics.</title>
        <authorList>
            <person name="Peng X."/>
        </authorList>
    </citation>
    <scope>NUCLEOTIDE SEQUENCE</scope>
    <source>
        <strain evidence="3">SIG12</strain>
    </source>
</reference>
<dbReference type="RefSeq" id="WP_303736052.1">
    <property type="nucleotide sequence ID" value="NZ_SUTE01000010.1"/>
</dbReference>
<organism evidence="3 4">
    <name type="scientific">Methanobrevibacter millerae</name>
    <dbReference type="NCBI Taxonomy" id="230361"/>
    <lineage>
        <taxon>Archaea</taxon>
        <taxon>Methanobacteriati</taxon>
        <taxon>Methanobacteriota</taxon>
        <taxon>Methanomada group</taxon>
        <taxon>Methanobacteria</taxon>
        <taxon>Methanobacteriales</taxon>
        <taxon>Methanobacteriaceae</taxon>
        <taxon>Methanobrevibacter</taxon>
    </lineage>
</organism>
<accession>A0A8T3VDB2</accession>
<feature type="domain" description="2TM" evidence="2">
    <location>
        <begin position="7"/>
        <end position="84"/>
    </location>
</feature>
<protein>
    <submittedName>
        <fullName evidence="3">2TM domain-containing protein</fullName>
    </submittedName>
</protein>
<evidence type="ECO:0000313" key="3">
    <source>
        <dbReference type="EMBL" id="MBE6504405.1"/>
    </source>
</evidence>
<evidence type="ECO:0000313" key="4">
    <source>
        <dbReference type="Proteomes" id="UP000762703"/>
    </source>
</evidence>
<comment type="caution">
    <text evidence="3">The sequence shown here is derived from an EMBL/GenBank/DDBJ whole genome shotgun (WGS) entry which is preliminary data.</text>
</comment>
<keyword evidence="1" id="KW-0812">Transmembrane</keyword>
<feature type="transmembrane region" description="Helical" evidence="1">
    <location>
        <begin position="21"/>
        <end position="38"/>
    </location>
</feature>
<sequence>MNDFDRVAEKVDKKIRFYRNLMSYVLVNAFLAIINFLFTPEFWWVLFPVFFWGIGVVIDFFRAFVFADAFGDDYRERKIAEEMEKMKL</sequence>
<proteinExistence type="predicted"/>